<dbReference type="EMBL" id="FQUU01000014">
    <property type="protein sequence ID" value="SHF63529.1"/>
    <property type="molecule type" value="Genomic_DNA"/>
</dbReference>
<feature type="signal peptide" evidence="1">
    <location>
        <begin position="1"/>
        <end position="24"/>
    </location>
</feature>
<proteinExistence type="predicted"/>
<evidence type="ECO:0008006" key="4">
    <source>
        <dbReference type="Google" id="ProtNLM"/>
    </source>
</evidence>
<name>A0A1M5D907_9BACT</name>
<evidence type="ECO:0000313" key="2">
    <source>
        <dbReference type="EMBL" id="SHF63529.1"/>
    </source>
</evidence>
<dbReference type="Proteomes" id="UP000184048">
    <property type="component" value="Unassembled WGS sequence"/>
</dbReference>
<evidence type="ECO:0000256" key="1">
    <source>
        <dbReference type="SAM" id="SignalP"/>
    </source>
</evidence>
<sequence>MIPAYKRSSIFLLMFLVMAGHAISQEREEGSFHFQMPVGIHIMNSSFRPYTVNYMAGLSMMHKLNGSKLSFDWGFTAALCPAKDYMEDGQGGNLYQPPNTGSEIVTIYAGLGQKKLIGSNRYEYAAGASFIYTGFTPWYTPGPMIKRNTVGGYIRCGFQHKFSDYFSLGPFMAYSLYPSGTRRNIKLDPSNFSIGIILGP</sequence>
<protein>
    <recommendedName>
        <fullName evidence="4">Outer membrane protein beta-barrel domain-containing protein</fullName>
    </recommendedName>
</protein>
<feature type="chain" id="PRO_5012499823" description="Outer membrane protein beta-barrel domain-containing protein" evidence="1">
    <location>
        <begin position="25"/>
        <end position="200"/>
    </location>
</feature>
<accession>A0A1M5D907</accession>
<dbReference type="AlphaFoldDB" id="A0A1M5D907"/>
<gene>
    <name evidence="2" type="ORF">SAMN02745131_03164</name>
</gene>
<evidence type="ECO:0000313" key="3">
    <source>
        <dbReference type="Proteomes" id="UP000184048"/>
    </source>
</evidence>
<keyword evidence="3" id="KW-1185">Reference proteome</keyword>
<organism evidence="2 3">
    <name type="scientific">Flavisolibacter ginsengisoli DSM 18119</name>
    <dbReference type="NCBI Taxonomy" id="1121884"/>
    <lineage>
        <taxon>Bacteria</taxon>
        <taxon>Pseudomonadati</taxon>
        <taxon>Bacteroidota</taxon>
        <taxon>Chitinophagia</taxon>
        <taxon>Chitinophagales</taxon>
        <taxon>Chitinophagaceae</taxon>
        <taxon>Flavisolibacter</taxon>
    </lineage>
</organism>
<keyword evidence="1" id="KW-0732">Signal</keyword>
<reference evidence="2 3" key="1">
    <citation type="submission" date="2016-11" db="EMBL/GenBank/DDBJ databases">
        <authorList>
            <person name="Jaros S."/>
            <person name="Januszkiewicz K."/>
            <person name="Wedrychowicz H."/>
        </authorList>
    </citation>
    <scope>NUCLEOTIDE SEQUENCE [LARGE SCALE GENOMIC DNA]</scope>
    <source>
        <strain evidence="2 3">DSM 18119</strain>
    </source>
</reference>